<keyword evidence="2" id="KW-0548">Nucleotidyltransferase</keyword>
<dbReference type="InterPro" id="IPR041373">
    <property type="entry name" value="RT_RNaseH"/>
</dbReference>
<dbReference type="FunFam" id="3.30.70.270:FF:000003">
    <property type="entry name" value="Transposon Ty3-G Gag-Pol polyprotein"/>
    <property type="match status" value="1"/>
</dbReference>
<name>A0AAQ3S5U5_VIGMU</name>
<feature type="domain" description="Reverse transcriptase" evidence="7">
    <location>
        <begin position="1"/>
        <end position="167"/>
    </location>
</feature>
<evidence type="ECO:0000256" key="5">
    <source>
        <dbReference type="ARBA" id="ARBA00022801"/>
    </source>
</evidence>
<dbReference type="Pfam" id="PF24626">
    <property type="entry name" value="SH3_Tf2-1"/>
    <property type="match status" value="1"/>
</dbReference>
<dbReference type="Gene3D" id="3.30.420.10">
    <property type="entry name" value="Ribonuclease H-like superfamily/Ribonuclease H"/>
    <property type="match status" value="1"/>
</dbReference>
<dbReference type="InterPro" id="IPR056924">
    <property type="entry name" value="SH3_Tf2-1"/>
</dbReference>
<dbReference type="GO" id="GO:0016787">
    <property type="term" value="F:hydrolase activity"/>
    <property type="evidence" value="ECO:0007669"/>
    <property type="project" value="UniProtKB-KW"/>
</dbReference>
<dbReference type="GO" id="GO:0003676">
    <property type="term" value="F:nucleic acid binding"/>
    <property type="evidence" value="ECO:0007669"/>
    <property type="project" value="InterPro"/>
</dbReference>
<evidence type="ECO:0000256" key="4">
    <source>
        <dbReference type="ARBA" id="ARBA00022759"/>
    </source>
</evidence>
<evidence type="ECO:0000259" key="7">
    <source>
        <dbReference type="PROSITE" id="PS50878"/>
    </source>
</evidence>
<evidence type="ECO:0000256" key="6">
    <source>
        <dbReference type="ARBA" id="ARBA00022918"/>
    </source>
</evidence>
<dbReference type="InterPro" id="IPR036397">
    <property type="entry name" value="RNaseH_sf"/>
</dbReference>
<proteinExistence type="predicted"/>
<protein>
    <recommendedName>
        <fullName evidence="7">Reverse transcriptase domain-containing protein</fullName>
    </recommendedName>
</protein>
<accession>A0AAQ3S5U5</accession>
<dbReference type="EMBL" id="CP144699">
    <property type="protein sequence ID" value="WVZ20514.1"/>
    <property type="molecule type" value="Genomic_DNA"/>
</dbReference>
<dbReference type="Pfam" id="PF00078">
    <property type="entry name" value="RVT_1"/>
    <property type="match status" value="1"/>
</dbReference>
<evidence type="ECO:0000313" key="9">
    <source>
        <dbReference type="Proteomes" id="UP001374535"/>
    </source>
</evidence>
<dbReference type="Pfam" id="PF17917">
    <property type="entry name" value="RT_RNaseH"/>
    <property type="match status" value="1"/>
</dbReference>
<dbReference type="GO" id="GO:0004519">
    <property type="term" value="F:endonuclease activity"/>
    <property type="evidence" value="ECO:0007669"/>
    <property type="project" value="UniProtKB-KW"/>
</dbReference>
<keyword evidence="5" id="KW-0378">Hydrolase</keyword>
<organism evidence="8 9">
    <name type="scientific">Vigna mungo</name>
    <name type="common">Black gram</name>
    <name type="synonym">Phaseolus mungo</name>
    <dbReference type="NCBI Taxonomy" id="3915"/>
    <lineage>
        <taxon>Eukaryota</taxon>
        <taxon>Viridiplantae</taxon>
        <taxon>Streptophyta</taxon>
        <taxon>Embryophyta</taxon>
        <taxon>Tracheophyta</taxon>
        <taxon>Spermatophyta</taxon>
        <taxon>Magnoliopsida</taxon>
        <taxon>eudicotyledons</taxon>
        <taxon>Gunneridae</taxon>
        <taxon>Pentapetalae</taxon>
        <taxon>rosids</taxon>
        <taxon>fabids</taxon>
        <taxon>Fabales</taxon>
        <taxon>Fabaceae</taxon>
        <taxon>Papilionoideae</taxon>
        <taxon>50 kb inversion clade</taxon>
        <taxon>NPAAA clade</taxon>
        <taxon>indigoferoid/millettioid clade</taxon>
        <taxon>Phaseoleae</taxon>
        <taxon>Vigna</taxon>
    </lineage>
</organism>
<sequence>MGHRRQQRQATLEENDKVFQDLEGLPPSRHHGHSIHLQEGAAIPKLRPYKALNKVIIPNKFPLPVIKELLDELAGATMFSKEFLVTPFGLTNASATFQALMNHILQPFLRKFVLVFFDDILIYNPTLVAHVTHLTEVLRVLHQHKLKLNKKKCVFGQLHLEYLGHMISQQWVAADPKKVKAMEKILGLVGYYKRFVQGCGKIAKPLTQLLSKDGFHWTAEAQNALEALKKVVSQLPVLAQAVLIQKGRPLAFWSRALSERAQQKSVYEQELMAIVQAVRKCRLFYKGKLVLPKGSSNISTIIKEMHESLTGGHRDYFRMYKRIVAVLYWKAIAYTTQVWYDISMDFIGWLPKVQGKDTILVVVDRLRTHPRKWPQWLSLAEFWFNTYYSASTKMSPFEALYGCDPLVMLGIKRKPMQSTRLNGCKQINIRGTWSFKFCTCVYLKLQPYRLKSLAHKLNEKLSPRSYGPYTVKECIEVVAYKLDLPAYSRIHPVFHVSLLKCVVQPTTSVQPLAPALTEDLILEMYPKALLDVCTSTTAELEGLIKWKDLPSIENNWEAATTINTEFHAFHLEDKVKFHGGDIDWFRGKVYVRRNKDNKQL</sequence>
<dbReference type="InterPro" id="IPR043502">
    <property type="entry name" value="DNA/RNA_pol_sf"/>
</dbReference>
<dbReference type="Proteomes" id="UP001374535">
    <property type="component" value="Chromosome 2"/>
</dbReference>
<dbReference type="PANTHER" id="PTHR37984">
    <property type="entry name" value="PROTEIN CBG26694"/>
    <property type="match status" value="1"/>
</dbReference>
<reference evidence="8 9" key="1">
    <citation type="journal article" date="2023" name="Life. Sci Alliance">
        <title>Evolutionary insights into 3D genome organization and epigenetic landscape of Vigna mungo.</title>
        <authorList>
            <person name="Junaid A."/>
            <person name="Singh B."/>
            <person name="Bhatia S."/>
        </authorList>
    </citation>
    <scope>NUCLEOTIDE SEQUENCE [LARGE SCALE GENOMIC DNA]</scope>
    <source>
        <strain evidence="8">Urdbean</strain>
    </source>
</reference>
<keyword evidence="6" id="KW-0695">RNA-directed DNA polymerase</keyword>
<keyword evidence="9" id="KW-1185">Reference proteome</keyword>
<dbReference type="SUPFAM" id="SSF54160">
    <property type="entry name" value="Chromo domain-like"/>
    <property type="match status" value="1"/>
</dbReference>
<dbReference type="SUPFAM" id="SSF56672">
    <property type="entry name" value="DNA/RNA polymerases"/>
    <property type="match status" value="1"/>
</dbReference>
<dbReference type="PROSITE" id="PS50878">
    <property type="entry name" value="RT_POL"/>
    <property type="match status" value="1"/>
</dbReference>
<dbReference type="InterPro" id="IPR050951">
    <property type="entry name" value="Retrovirus_Pol_polyprotein"/>
</dbReference>
<evidence type="ECO:0000313" key="8">
    <source>
        <dbReference type="EMBL" id="WVZ20514.1"/>
    </source>
</evidence>
<dbReference type="InterPro" id="IPR043128">
    <property type="entry name" value="Rev_trsase/Diguanyl_cyclase"/>
</dbReference>
<dbReference type="Gene3D" id="3.30.70.270">
    <property type="match status" value="2"/>
</dbReference>
<dbReference type="CDD" id="cd01647">
    <property type="entry name" value="RT_LTR"/>
    <property type="match status" value="1"/>
</dbReference>
<dbReference type="InterPro" id="IPR016197">
    <property type="entry name" value="Chromo-like_dom_sf"/>
</dbReference>
<dbReference type="InterPro" id="IPR000477">
    <property type="entry name" value="RT_dom"/>
</dbReference>
<keyword evidence="1" id="KW-0808">Transferase</keyword>
<dbReference type="GO" id="GO:0003964">
    <property type="term" value="F:RNA-directed DNA polymerase activity"/>
    <property type="evidence" value="ECO:0007669"/>
    <property type="project" value="UniProtKB-KW"/>
</dbReference>
<dbReference type="PANTHER" id="PTHR37984:SF5">
    <property type="entry name" value="PROTEIN NYNRIN-LIKE"/>
    <property type="match status" value="1"/>
</dbReference>
<evidence type="ECO:0000256" key="1">
    <source>
        <dbReference type="ARBA" id="ARBA00022679"/>
    </source>
</evidence>
<gene>
    <name evidence="8" type="ORF">V8G54_007836</name>
</gene>
<keyword evidence="3" id="KW-0540">Nuclease</keyword>
<evidence type="ECO:0000256" key="2">
    <source>
        <dbReference type="ARBA" id="ARBA00022695"/>
    </source>
</evidence>
<evidence type="ECO:0000256" key="3">
    <source>
        <dbReference type="ARBA" id="ARBA00022722"/>
    </source>
</evidence>
<dbReference type="AlphaFoldDB" id="A0AAQ3S5U5"/>
<keyword evidence="4" id="KW-0255">Endonuclease</keyword>